<organism evidence="1 2">
    <name type="scientific">Candidatus Bacteroides merdavium</name>
    <dbReference type="NCBI Taxonomy" id="2838472"/>
    <lineage>
        <taxon>Bacteria</taxon>
        <taxon>Pseudomonadati</taxon>
        <taxon>Bacteroidota</taxon>
        <taxon>Bacteroidia</taxon>
        <taxon>Bacteroidales</taxon>
        <taxon>Bacteroidaceae</taxon>
        <taxon>Bacteroides</taxon>
    </lineage>
</organism>
<dbReference type="GO" id="GO:0016020">
    <property type="term" value="C:membrane"/>
    <property type="evidence" value="ECO:0007669"/>
    <property type="project" value="InterPro"/>
</dbReference>
<dbReference type="InterPro" id="IPR043148">
    <property type="entry name" value="TagF_C"/>
</dbReference>
<reference evidence="1" key="2">
    <citation type="submission" date="2021-04" db="EMBL/GenBank/DDBJ databases">
        <authorList>
            <person name="Gilroy R."/>
        </authorList>
    </citation>
    <scope>NUCLEOTIDE SEQUENCE</scope>
    <source>
        <strain evidence="1">CHK118-2852</strain>
    </source>
</reference>
<sequence>MKQSDYYLEFYDELDKRLEHFGVSSDRSRRSVCLAGVSVQDALQTHLFYRLSMERNAYNRCRRQGMAVEEAMSRVDAFLNRLRNMAPMSLEGAGEDSLLDVQKHPWREPLEECHGCVLVYVYNARQLYDLTPLINQVGRPVVLLSEYDIPDETELPEYVTALPVEFSHCRIFTDRDFECRFPLFFHYAHTFSILLQLMRPAGVICLEGCRFQEQLLAVEAENLGIPSYGIQRGWPSLMHGGFRRLPFRYYYTWGERFSRLWAVHNPVPCFVPLGYMYEVEPLRRGEEQSCVSFFLQAPVHLSDEVYFTQLLELIREAAERWPEVTFLVREHPEYRLDESLLRSLQFRGRVEIVSESPLNEIYARTRILVSHYSSSLMEGLLYGCHPLVFDPTDGSRYFPDVEKEGLGCIARTREEFMACLARMLEDNVPLGFQRHEWFAATGTDTLDAMVSHLNQTLSPL</sequence>
<dbReference type="Pfam" id="PF04464">
    <property type="entry name" value="Glyphos_transf"/>
    <property type="match status" value="1"/>
</dbReference>
<dbReference type="GO" id="GO:0047355">
    <property type="term" value="F:CDP-glycerol glycerophosphotransferase activity"/>
    <property type="evidence" value="ECO:0007669"/>
    <property type="project" value="InterPro"/>
</dbReference>
<dbReference type="SUPFAM" id="SSF53756">
    <property type="entry name" value="UDP-Glycosyltransferase/glycogen phosphorylase"/>
    <property type="match status" value="1"/>
</dbReference>
<accession>A0A9D2KDC7</accession>
<dbReference type="InterPro" id="IPR007554">
    <property type="entry name" value="Glycerophosphate_synth"/>
</dbReference>
<protein>
    <submittedName>
        <fullName evidence="1">CDP-glycerol glycerophosphotransferase family protein</fullName>
    </submittedName>
</protein>
<dbReference type="Gene3D" id="3.40.50.12580">
    <property type="match status" value="1"/>
</dbReference>
<proteinExistence type="predicted"/>
<evidence type="ECO:0000313" key="2">
    <source>
        <dbReference type="Proteomes" id="UP000824108"/>
    </source>
</evidence>
<dbReference type="Proteomes" id="UP000824108">
    <property type="component" value="Unassembled WGS sequence"/>
</dbReference>
<comment type="caution">
    <text evidence="1">The sequence shown here is derived from an EMBL/GenBank/DDBJ whole genome shotgun (WGS) entry which is preliminary data.</text>
</comment>
<gene>
    <name evidence="1" type="ORF">H9807_00955</name>
</gene>
<reference evidence="1" key="1">
    <citation type="journal article" date="2021" name="PeerJ">
        <title>Extensive microbial diversity within the chicken gut microbiome revealed by metagenomics and culture.</title>
        <authorList>
            <person name="Gilroy R."/>
            <person name="Ravi A."/>
            <person name="Getino M."/>
            <person name="Pursley I."/>
            <person name="Horton D.L."/>
            <person name="Alikhan N.F."/>
            <person name="Baker D."/>
            <person name="Gharbi K."/>
            <person name="Hall N."/>
            <person name="Watson M."/>
            <person name="Adriaenssens E.M."/>
            <person name="Foster-Nyarko E."/>
            <person name="Jarju S."/>
            <person name="Secka A."/>
            <person name="Antonio M."/>
            <person name="Oren A."/>
            <person name="Chaudhuri R.R."/>
            <person name="La Ragione R."/>
            <person name="Hildebrand F."/>
            <person name="Pallen M.J."/>
        </authorList>
    </citation>
    <scope>NUCLEOTIDE SEQUENCE</scope>
    <source>
        <strain evidence="1">CHK118-2852</strain>
    </source>
</reference>
<dbReference type="AlphaFoldDB" id="A0A9D2KDC7"/>
<dbReference type="EMBL" id="DXAV01000011">
    <property type="protein sequence ID" value="HIZ90682.1"/>
    <property type="molecule type" value="Genomic_DNA"/>
</dbReference>
<evidence type="ECO:0000313" key="1">
    <source>
        <dbReference type="EMBL" id="HIZ90682.1"/>
    </source>
</evidence>
<name>A0A9D2KDC7_9BACE</name>